<comment type="catalytic activity">
    <reaction evidence="8">
        <text>6-carboxy-5,6,7,8-tetrahydropterin + H(+) = 7-carboxy-7-carbaguanine + NH4(+)</text>
        <dbReference type="Rhea" id="RHEA:27974"/>
        <dbReference type="ChEBI" id="CHEBI:15378"/>
        <dbReference type="ChEBI" id="CHEBI:28938"/>
        <dbReference type="ChEBI" id="CHEBI:61032"/>
        <dbReference type="ChEBI" id="CHEBI:61036"/>
        <dbReference type="EC" id="4.3.99.3"/>
    </reaction>
</comment>
<keyword evidence="5 8" id="KW-0408">Iron</keyword>
<comment type="cofactor">
    <cofactor evidence="8">
        <name>[4Fe-4S] cluster</name>
        <dbReference type="ChEBI" id="CHEBI:49883"/>
    </cofactor>
    <text evidence="8">Binds 1 [4Fe-4S] cluster. The cluster is coordinated with 3 cysteines and an exchangeable S-adenosyl-L-methionine.</text>
</comment>
<feature type="binding site" evidence="8">
    <location>
        <position position="93"/>
    </location>
    <ligand>
        <name>S-adenosyl-L-methionine</name>
        <dbReference type="ChEBI" id="CHEBI:59789"/>
    </ligand>
</feature>
<keyword evidence="8" id="KW-0671">Queuosine biosynthesis</keyword>
<dbReference type="PANTHER" id="PTHR42836">
    <property type="entry name" value="7-CARBOXY-7-DEAZAGUANINE SYNTHASE"/>
    <property type="match status" value="1"/>
</dbReference>
<dbReference type="GO" id="GO:0051539">
    <property type="term" value="F:4 iron, 4 sulfur cluster binding"/>
    <property type="evidence" value="ECO:0007669"/>
    <property type="project" value="UniProtKB-UniRule"/>
</dbReference>
<dbReference type="HAMAP" id="MF_00917">
    <property type="entry name" value="QueE"/>
    <property type="match status" value="1"/>
</dbReference>
<accession>A0A367ZS65</accession>
<comment type="subunit">
    <text evidence="8">Homodimer.</text>
</comment>
<comment type="similarity">
    <text evidence="8">Belongs to the radical SAM superfamily. 7-carboxy-7-deazaguanine synthase family.</text>
</comment>
<dbReference type="PIRSF" id="PIRSF000370">
    <property type="entry name" value="QueE"/>
    <property type="match status" value="1"/>
</dbReference>
<evidence type="ECO:0000259" key="9">
    <source>
        <dbReference type="PROSITE" id="PS51918"/>
    </source>
</evidence>
<feature type="binding site" evidence="8">
    <location>
        <begin position="12"/>
        <end position="14"/>
    </location>
    <ligand>
        <name>substrate</name>
    </ligand>
</feature>
<dbReference type="CDD" id="cd01335">
    <property type="entry name" value="Radical_SAM"/>
    <property type="match status" value="1"/>
</dbReference>
<organism evidence="10 11">
    <name type="scientific">Candidatus Ozemobacter sibiricus</name>
    <dbReference type="NCBI Taxonomy" id="2268124"/>
    <lineage>
        <taxon>Bacteria</taxon>
        <taxon>Candidatus Ozemobacteria</taxon>
        <taxon>Candidatus Ozemobacterales</taxon>
        <taxon>Candidatus Ozemobacteraceae</taxon>
        <taxon>Candidatus Ozemobacter</taxon>
    </lineage>
</organism>
<dbReference type="UniPathway" id="UPA00391"/>
<dbReference type="Pfam" id="PF04055">
    <property type="entry name" value="Radical_SAM"/>
    <property type="match status" value="1"/>
</dbReference>
<comment type="caution">
    <text evidence="10">The sequence shown here is derived from an EMBL/GenBank/DDBJ whole genome shotgun (WGS) entry which is preliminary data.</text>
</comment>
<comment type="cofactor">
    <cofactor evidence="8">
        <name>Mg(2+)</name>
        <dbReference type="ChEBI" id="CHEBI:18420"/>
    </cofactor>
</comment>
<keyword evidence="2 8" id="KW-0949">S-adenosyl-L-methionine</keyword>
<comment type="caution">
    <text evidence="8">Lacks conserved residue(s) required for the propagation of feature annotation.</text>
</comment>
<dbReference type="GO" id="GO:0000287">
    <property type="term" value="F:magnesium ion binding"/>
    <property type="evidence" value="ECO:0007669"/>
    <property type="project" value="UniProtKB-UniRule"/>
</dbReference>
<name>A0A367ZS65_9BACT</name>
<evidence type="ECO:0000256" key="1">
    <source>
        <dbReference type="ARBA" id="ARBA00022485"/>
    </source>
</evidence>
<keyword evidence="1 8" id="KW-0004">4Fe-4S</keyword>
<comment type="function">
    <text evidence="8">Catalyzes the complex heterocyclic radical-mediated conversion of 6-carboxy-5,6,7,8-tetrahydropterin (CPH4) to 7-carboxy-7-deazaguanine (CDG), a step common to the biosynthetic pathways of all 7-deazapurine-containing compounds.</text>
</comment>
<keyword evidence="3 8" id="KW-0479">Metal-binding</keyword>
<feature type="domain" description="Radical SAM core" evidence="9">
    <location>
        <begin position="18"/>
        <end position="246"/>
    </location>
</feature>
<evidence type="ECO:0000256" key="6">
    <source>
        <dbReference type="ARBA" id="ARBA00023014"/>
    </source>
</evidence>
<dbReference type="SUPFAM" id="SSF102114">
    <property type="entry name" value="Radical SAM enzymes"/>
    <property type="match status" value="1"/>
</dbReference>
<feature type="binding site" evidence="8">
    <location>
        <position position="246"/>
    </location>
    <ligand>
        <name>substrate</name>
    </ligand>
</feature>
<feature type="binding site" evidence="8">
    <location>
        <position position="40"/>
    </location>
    <ligand>
        <name>Mg(2+)</name>
        <dbReference type="ChEBI" id="CHEBI:18420"/>
    </ligand>
</feature>
<feature type="binding site" evidence="8">
    <location>
        <position position="35"/>
    </location>
    <ligand>
        <name>[4Fe-4S] cluster</name>
        <dbReference type="ChEBI" id="CHEBI:49883"/>
        <note>4Fe-4S-S-AdoMet</note>
    </ligand>
</feature>
<dbReference type="InterPro" id="IPR058240">
    <property type="entry name" value="rSAM_sf"/>
</dbReference>
<evidence type="ECO:0000256" key="7">
    <source>
        <dbReference type="ARBA" id="ARBA00023239"/>
    </source>
</evidence>
<evidence type="ECO:0000256" key="8">
    <source>
        <dbReference type="HAMAP-Rule" id="MF_00917"/>
    </source>
</evidence>
<keyword evidence="6 8" id="KW-0411">Iron-sulfur</keyword>
<dbReference type="InterPro" id="IPR024924">
    <property type="entry name" value="7-CO-7-deazaguanine_synth-like"/>
</dbReference>
<proteinExistence type="inferred from homology"/>
<dbReference type="InterPro" id="IPR013785">
    <property type="entry name" value="Aldolase_TIM"/>
</dbReference>
<dbReference type="GO" id="GO:0008616">
    <property type="term" value="P:tRNA queuosine(34) biosynthetic process"/>
    <property type="evidence" value="ECO:0007669"/>
    <property type="project" value="UniProtKB-UniRule"/>
</dbReference>
<feature type="binding site" evidence="8">
    <location>
        <position position="31"/>
    </location>
    <ligand>
        <name>[4Fe-4S] cluster</name>
        <dbReference type="ChEBI" id="CHEBI:49883"/>
        <note>4Fe-4S-S-AdoMet</note>
    </ligand>
</feature>
<dbReference type="GO" id="GO:1904047">
    <property type="term" value="F:S-adenosyl-L-methionine binding"/>
    <property type="evidence" value="ECO:0007669"/>
    <property type="project" value="UniProtKB-UniRule"/>
</dbReference>
<evidence type="ECO:0000256" key="4">
    <source>
        <dbReference type="ARBA" id="ARBA00022842"/>
    </source>
</evidence>
<dbReference type="EMBL" id="QOQW01000004">
    <property type="protein sequence ID" value="RCK80880.1"/>
    <property type="molecule type" value="Genomic_DNA"/>
</dbReference>
<dbReference type="Proteomes" id="UP000252355">
    <property type="component" value="Unassembled WGS sequence"/>
</dbReference>
<evidence type="ECO:0000313" key="10">
    <source>
        <dbReference type="EMBL" id="RCK80880.1"/>
    </source>
</evidence>
<evidence type="ECO:0000256" key="5">
    <source>
        <dbReference type="ARBA" id="ARBA00023004"/>
    </source>
</evidence>
<keyword evidence="7 8" id="KW-0456">Lyase</keyword>
<dbReference type="GO" id="GO:0016840">
    <property type="term" value="F:carbon-nitrogen lyase activity"/>
    <property type="evidence" value="ECO:0007669"/>
    <property type="project" value="UniProtKB-UniRule"/>
</dbReference>
<comment type="pathway">
    <text evidence="8">Purine metabolism; 7-cyano-7-deazaguanine biosynthesis.</text>
</comment>
<comment type="cofactor">
    <cofactor evidence="8">
        <name>S-adenosyl-L-methionine</name>
        <dbReference type="ChEBI" id="CHEBI:59789"/>
    </cofactor>
    <text evidence="8">Binds 1 S-adenosyl-L-methionine per subunit.</text>
</comment>
<reference evidence="10 11" key="1">
    <citation type="submission" date="2018-05" db="EMBL/GenBank/DDBJ databases">
        <title>A metagenomic window into the 2 km-deep terrestrial subsurface aquifer revealed taxonomically and functionally diverse microbial community comprising novel uncultured bacterial lineages.</title>
        <authorList>
            <person name="Kadnikov V.V."/>
            <person name="Mardanov A.V."/>
            <person name="Beletsky A.V."/>
            <person name="Banks D."/>
            <person name="Pimenov N.V."/>
            <person name="Frank Y.A."/>
            <person name="Karnachuk O.V."/>
            <person name="Ravin N.V."/>
        </authorList>
    </citation>
    <scope>NUCLEOTIDE SEQUENCE [LARGE SCALE GENOMIC DNA]</scope>
    <source>
        <strain evidence="10">BY5</strain>
    </source>
</reference>
<feature type="binding site" evidence="8">
    <location>
        <position position="27"/>
    </location>
    <ligand>
        <name>substrate</name>
    </ligand>
</feature>
<gene>
    <name evidence="8" type="primary">queE</name>
    <name evidence="10" type="ORF">OZSIB_2768</name>
</gene>
<dbReference type="SFLD" id="SFLDS00029">
    <property type="entry name" value="Radical_SAM"/>
    <property type="match status" value="1"/>
</dbReference>
<evidence type="ECO:0000256" key="3">
    <source>
        <dbReference type="ARBA" id="ARBA00022723"/>
    </source>
</evidence>
<dbReference type="Gene3D" id="3.20.20.70">
    <property type="entry name" value="Aldolase class I"/>
    <property type="match status" value="1"/>
</dbReference>
<dbReference type="PROSITE" id="PS51918">
    <property type="entry name" value="RADICAL_SAM"/>
    <property type="match status" value="1"/>
</dbReference>
<protein>
    <recommendedName>
        <fullName evidence="8">7-carboxy-7-deazaguanine synthase</fullName>
        <shortName evidence="8">CDG synthase</shortName>
        <ecNumber evidence="8">4.3.99.3</ecNumber>
    </recommendedName>
    <alternativeName>
        <fullName evidence="8">Queuosine biosynthesis protein QueE</fullName>
    </alternativeName>
</protein>
<keyword evidence="4 8" id="KW-0460">Magnesium</keyword>
<dbReference type="AlphaFoldDB" id="A0A367ZS65"/>
<feature type="binding site" evidence="8">
    <location>
        <position position="91"/>
    </location>
    <ligand>
        <name>substrate</name>
    </ligand>
</feature>
<evidence type="ECO:0000313" key="11">
    <source>
        <dbReference type="Proteomes" id="UP000252355"/>
    </source>
</evidence>
<feature type="binding site" evidence="8">
    <location>
        <position position="38"/>
    </location>
    <ligand>
        <name>[4Fe-4S] cluster</name>
        <dbReference type="ChEBI" id="CHEBI:49883"/>
        <note>4Fe-4S-S-AdoMet</note>
    </ligand>
</feature>
<dbReference type="EC" id="4.3.99.3" evidence="8"/>
<evidence type="ECO:0000256" key="2">
    <source>
        <dbReference type="ARBA" id="ARBA00022691"/>
    </source>
</evidence>
<sequence length="246" mass="27902">MTGRLVEVFPSIQGEGLQVGVMQLFIRFAGCNLACRHCDTVHLREAGATFPLQPWPGHRPRPLPNPVGVDELVAALEEAYPLDDFHSISMTGGEPLGQPAFLLRLVRRLQEKRRAVFIETNGTLPDPVPELVPYVSYWSVDLKLSKGWGLPGTILGKHRRFLAALPPEKTYLKLVIDANDDPEDVCRHLGDGRFRAFPLVIQPLATAQSTLMDWDSFSILEWMRLLRPFFREVRWIPQVHKLLRIP</sequence>
<dbReference type="PANTHER" id="PTHR42836:SF1">
    <property type="entry name" value="7-CARBOXY-7-DEAZAGUANINE SYNTHASE"/>
    <property type="match status" value="1"/>
</dbReference>
<dbReference type="InterPro" id="IPR007197">
    <property type="entry name" value="rSAM"/>
</dbReference>